<dbReference type="PANTHER" id="PTHR47829:SF1">
    <property type="entry name" value="HAD FAMILY PHOSPHATASE"/>
    <property type="match status" value="1"/>
</dbReference>
<reference evidence="1" key="1">
    <citation type="submission" date="2020-05" db="EMBL/GenBank/DDBJ databases">
        <authorList>
            <person name="Chiriac C."/>
            <person name="Salcher M."/>
            <person name="Ghai R."/>
            <person name="Kavagutti S V."/>
        </authorList>
    </citation>
    <scope>NUCLEOTIDE SEQUENCE</scope>
</reference>
<protein>
    <submittedName>
        <fullName evidence="1">Unannotated protein</fullName>
    </submittedName>
</protein>
<dbReference type="SUPFAM" id="SSF56784">
    <property type="entry name" value="HAD-like"/>
    <property type="match status" value="1"/>
</dbReference>
<dbReference type="InterPro" id="IPR006439">
    <property type="entry name" value="HAD-SF_hydro_IA"/>
</dbReference>
<dbReference type="InterPro" id="IPR052898">
    <property type="entry name" value="ACAD10-like"/>
</dbReference>
<organism evidence="1">
    <name type="scientific">freshwater metagenome</name>
    <dbReference type="NCBI Taxonomy" id="449393"/>
    <lineage>
        <taxon>unclassified sequences</taxon>
        <taxon>metagenomes</taxon>
        <taxon>ecological metagenomes</taxon>
    </lineage>
</organism>
<sequence>MTRECDGLLLDVGVVVALSPWELADLFEESRGLPPRTFPGRGPFDTAETGRVDERWEAYKRAEISEREYWMAFSDASVANGAPLEGHPHLMRTLLRAAGPRGVRPEAMALVESARSAGLRTGFLSNELFDFHDKEWVVAQPWFQQVDFAVDSSEVGVRKPAPEPYEVAIAQIGIPPERVVFVDDSPAYVEGGLRAGLRCVLLDVLEPWKAFDEAAALMGLPPIGRLATAF</sequence>
<dbReference type="PANTHER" id="PTHR47829">
    <property type="entry name" value="HYDROLASE, PUTATIVE (AFU_ORTHOLOGUE AFUA_1G12880)-RELATED"/>
    <property type="match status" value="1"/>
</dbReference>
<name>A0A6J7IG47_9ZZZZ</name>
<dbReference type="NCBIfam" id="TIGR01509">
    <property type="entry name" value="HAD-SF-IA-v3"/>
    <property type="match status" value="1"/>
</dbReference>
<proteinExistence type="predicted"/>
<dbReference type="Pfam" id="PF00702">
    <property type="entry name" value="Hydrolase"/>
    <property type="match status" value="1"/>
</dbReference>
<dbReference type="Gene3D" id="3.40.50.1000">
    <property type="entry name" value="HAD superfamily/HAD-like"/>
    <property type="match status" value="1"/>
</dbReference>
<dbReference type="InterPro" id="IPR023214">
    <property type="entry name" value="HAD_sf"/>
</dbReference>
<dbReference type="InterPro" id="IPR036412">
    <property type="entry name" value="HAD-like_sf"/>
</dbReference>
<gene>
    <name evidence="1" type="ORF">UFOPK3773_00181</name>
</gene>
<dbReference type="AlphaFoldDB" id="A0A6J7IG47"/>
<dbReference type="PRINTS" id="PR00413">
    <property type="entry name" value="HADHALOGNASE"/>
</dbReference>
<evidence type="ECO:0000313" key="1">
    <source>
        <dbReference type="EMBL" id="CAB4929979.1"/>
    </source>
</evidence>
<accession>A0A6J7IG47</accession>
<dbReference type="EMBL" id="CAFBNF010000009">
    <property type="protein sequence ID" value="CAB4929979.1"/>
    <property type="molecule type" value="Genomic_DNA"/>
</dbReference>